<dbReference type="InterPro" id="IPR008988">
    <property type="entry name" value="Transcriptional_repressor_C"/>
</dbReference>
<dbReference type="SUPFAM" id="SSF50037">
    <property type="entry name" value="C-terminal domain of transcriptional repressors"/>
    <property type="match status" value="1"/>
</dbReference>
<dbReference type="Pfam" id="PF04023">
    <property type="entry name" value="FeoA"/>
    <property type="match status" value="1"/>
</dbReference>
<gene>
    <name evidence="2" type="ORF">QOL99_09830</name>
</gene>
<protein>
    <submittedName>
        <fullName evidence="2">FeoA family protein</fullName>
    </submittedName>
</protein>
<dbReference type="Proteomes" id="UP001302059">
    <property type="component" value="Unassembled WGS sequence"/>
</dbReference>
<name>A0ABT7JHB9_9DEIO</name>
<feature type="domain" description="Ferrous iron transporter FeoA-like" evidence="1">
    <location>
        <begin position="2"/>
        <end position="48"/>
    </location>
</feature>
<evidence type="ECO:0000313" key="2">
    <source>
        <dbReference type="EMBL" id="MDL2344452.1"/>
    </source>
</evidence>
<evidence type="ECO:0000259" key="1">
    <source>
        <dbReference type="Pfam" id="PF04023"/>
    </source>
</evidence>
<reference evidence="2 3" key="1">
    <citation type="submission" date="2023-05" db="EMBL/GenBank/DDBJ databases">
        <authorList>
            <person name="Gao F."/>
        </authorList>
    </citation>
    <scope>NUCLEOTIDE SEQUENCE [LARGE SCALE GENOMIC DNA]</scope>
    <source>
        <strain evidence="2 3">MIMF12</strain>
    </source>
</reference>
<dbReference type="EMBL" id="JASNGB010000081">
    <property type="protein sequence ID" value="MDL2344452.1"/>
    <property type="molecule type" value="Genomic_DNA"/>
</dbReference>
<sequence>MRALVAAGLTPGAALTLTRVDPALGTLTLTLAGGSLTLALAVAAQVHVHGGAE</sequence>
<dbReference type="InterPro" id="IPR007167">
    <property type="entry name" value="Fe-transptr_FeoA-like"/>
</dbReference>
<accession>A0ABT7JHB9</accession>
<organism evidence="2 3">
    <name type="scientific">Deinococcus rhizophilus</name>
    <dbReference type="NCBI Taxonomy" id="3049544"/>
    <lineage>
        <taxon>Bacteria</taxon>
        <taxon>Thermotogati</taxon>
        <taxon>Deinococcota</taxon>
        <taxon>Deinococci</taxon>
        <taxon>Deinococcales</taxon>
        <taxon>Deinococcaceae</taxon>
        <taxon>Deinococcus</taxon>
    </lineage>
</organism>
<comment type="caution">
    <text evidence="2">The sequence shown here is derived from an EMBL/GenBank/DDBJ whole genome shotgun (WGS) entry which is preliminary data.</text>
</comment>
<keyword evidence="3" id="KW-1185">Reference proteome</keyword>
<evidence type="ECO:0000313" key="3">
    <source>
        <dbReference type="Proteomes" id="UP001302059"/>
    </source>
</evidence>
<proteinExistence type="predicted"/>